<dbReference type="Proteomes" id="UP000829196">
    <property type="component" value="Unassembled WGS sequence"/>
</dbReference>
<protein>
    <submittedName>
        <fullName evidence="1">Uncharacterized protein</fullName>
    </submittedName>
</protein>
<dbReference type="EMBL" id="JAGYWB010000008">
    <property type="protein sequence ID" value="KAI0513872.1"/>
    <property type="molecule type" value="Genomic_DNA"/>
</dbReference>
<evidence type="ECO:0000313" key="1">
    <source>
        <dbReference type="EMBL" id="KAI0513872.1"/>
    </source>
</evidence>
<keyword evidence="2" id="KW-1185">Reference proteome</keyword>
<name>A0A8T3BKM8_DENNO</name>
<sequence length="55" mass="6706">MMLDSYYLNKEKTDLIEARQMSDPIVSLKLFILKETIKYENLKEYKNNKIKYMLL</sequence>
<organism evidence="1 2">
    <name type="scientific">Dendrobium nobile</name>
    <name type="common">Orchid</name>
    <dbReference type="NCBI Taxonomy" id="94219"/>
    <lineage>
        <taxon>Eukaryota</taxon>
        <taxon>Viridiplantae</taxon>
        <taxon>Streptophyta</taxon>
        <taxon>Embryophyta</taxon>
        <taxon>Tracheophyta</taxon>
        <taxon>Spermatophyta</taxon>
        <taxon>Magnoliopsida</taxon>
        <taxon>Liliopsida</taxon>
        <taxon>Asparagales</taxon>
        <taxon>Orchidaceae</taxon>
        <taxon>Epidendroideae</taxon>
        <taxon>Malaxideae</taxon>
        <taxon>Dendrobiinae</taxon>
        <taxon>Dendrobium</taxon>
    </lineage>
</organism>
<dbReference type="AlphaFoldDB" id="A0A8T3BKM8"/>
<comment type="caution">
    <text evidence="1">The sequence shown here is derived from an EMBL/GenBank/DDBJ whole genome shotgun (WGS) entry which is preliminary data.</text>
</comment>
<reference evidence="1" key="1">
    <citation type="journal article" date="2022" name="Front. Genet.">
        <title>Chromosome-Scale Assembly of the Dendrobium nobile Genome Provides Insights Into the Molecular Mechanism of the Biosynthesis of the Medicinal Active Ingredient of Dendrobium.</title>
        <authorList>
            <person name="Xu Q."/>
            <person name="Niu S.-C."/>
            <person name="Li K.-L."/>
            <person name="Zheng P.-J."/>
            <person name="Zhang X.-J."/>
            <person name="Jia Y."/>
            <person name="Liu Y."/>
            <person name="Niu Y.-X."/>
            <person name="Yu L.-H."/>
            <person name="Chen D.-F."/>
            <person name="Zhang G.-Q."/>
        </authorList>
    </citation>
    <scope>NUCLEOTIDE SEQUENCE</scope>
    <source>
        <tissue evidence="1">Leaf</tissue>
    </source>
</reference>
<proteinExistence type="predicted"/>
<accession>A0A8T3BKM8</accession>
<gene>
    <name evidence="1" type="ORF">KFK09_009904</name>
</gene>
<dbReference type="OrthoDB" id="509361at2759"/>
<evidence type="ECO:0000313" key="2">
    <source>
        <dbReference type="Proteomes" id="UP000829196"/>
    </source>
</evidence>